<name>A0A9P5VH12_9FUNG</name>
<dbReference type="PANTHER" id="PTHR43986:SF1">
    <property type="entry name" value="ELONGATION FACTOR 1-GAMMA"/>
    <property type="match status" value="1"/>
</dbReference>
<comment type="caution">
    <text evidence="2">The sequence shown here is derived from an EMBL/GenBank/DDBJ whole genome shotgun (WGS) entry which is preliminary data.</text>
</comment>
<dbReference type="EMBL" id="JAAAUY010001307">
    <property type="protein sequence ID" value="KAF9323339.1"/>
    <property type="molecule type" value="Genomic_DNA"/>
</dbReference>
<keyword evidence="3" id="KW-1185">Reference proteome</keyword>
<reference evidence="2" key="1">
    <citation type="journal article" date="2020" name="Fungal Divers.">
        <title>Resolving the Mortierellaceae phylogeny through synthesis of multi-gene phylogenetics and phylogenomics.</title>
        <authorList>
            <person name="Vandepol N."/>
            <person name="Liber J."/>
            <person name="Desiro A."/>
            <person name="Na H."/>
            <person name="Kennedy M."/>
            <person name="Barry K."/>
            <person name="Grigoriev I.V."/>
            <person name="Miller A.N."/>
            <person name="O'Donnell K."/>
            <person name="Stajich J.E."/>
            <person name="Bonito G."/>
        </authorList>
    </citation>
    <scope>NUCLEOTIDE SEQUENCE</scope>
    <source>
        <strain evidence="2">NVP1</strain>
    </source>
</reference>
<dbReference type="GO" id="GO:0005634">
    <property type="term" value="C:nucleus"/>
    <property type="evidence" value="ECO:0007669"/>
    <property type="project" value="TreeGrafter"/>
</dbReference>
<evidence type="ECO:0000259" key="1">
    <source>
        <dbReference type="Pfam" id="PF02798"/>
    </source>
</evidence>
<dbReference type="InterPro" id="IPR036249">
    <property type="entry name" value="Thioredoxin-like_sf"/>
</dbReference>
<dbReference type="Proteomes" id="UP000696485">
    <property type="component" value="Unassembled WGS sequence"/>
</dbReference>
<dbReference type="AlphaFoldDB" id="A0A9P5VH12"/>
<proteinExistence type="predicted"/>
<feature type="domain" description="GST N-terminal" evidence="1">
    <location>
        <begin position="4"/>
        <end position="68"/>
    </location>
</feature>
<evidence type="ECO:0000313" key="3">
    <source>
        <dbReference type="Proteomes" id="UP000696485"/>
    </source>
</evidence>
<dbReference type="Pfam" id="PF02798">
    <property type="entry name" value="GST_N"/>
    <property type="match status" value="1"/>
</dbReference>
<dbReference type="Gene3D" id="3.40.30.10">
    <property type="entry name" value="Glutaredoxin"/>
    <property type="match status" value="1"/>
</dbReference>
<gene>
    <name evidence="2" type="ORF">BG006_001554</name>
</gene>
<organism evidence="2 3">
    <name type="scientific">Podila minutissima</name>
    <dbReference type="NCBI Taxonomy" id="64525"/>
    <lineage>
        <taxon>Eukaryota</taxon>
        <taxon>Fungi</taxon>
        <taxon>Fungi incertae sedis</taxon>
        <taxon>Mucoromycota</taxon>
        <taxon>Mortierellomycotina</taxon>
        <taxon>Mortierellomycetes</taxon>
        <taxon>Mortierellales</taxon>
        <taxon>Mortierellaceae</taxon>
        <taxon>Podila</taxon>
    </lineage>
</organism>
<accession>A0A9P5VH12</accession>
<protein>
    <recommendedName>
        <fullName evidence="1">GST N-terminal domain-containing protein</fullName>
    </recommendedName>
</protein>
<dbReference type="SUPFAM" id="SSF52833">
    <property type="entry name" value="Thioredoxin-like"/>
    <property type="match status" value="1"/>
</dbReference>
<dbReference type="InterPro" id="IPR004045">
    <property type="entry name" value="Glutathione_S-Trfase_N"/>
</dbReference>
<dbReference type="GO" id="GO:0005737">
    <property type="term" value="C:cytoplasm"/>
    <property type="evidence" value="ECO:0007669"/>
    <property type="project" value="TreeGrafter"/>
</dbReference>
<dbReference type="GO" id="GO:0006414">
    <property type="term" value="P:translational elongation"/>
    <property type="evidence" value="ECO:0007669"/>
    <property type="project" value="TreeGrafter"/>
</dbReference>
<dbReference type="CDD" id="cd03044">
    <property type="entry name" value="GST_N_EF1Bgamma"/>
    <property type="match status" value="1"/>
</dbReference>
<sequence>MTIGNPRVIKVQVAAKYSGLDIKVVTDIVMGTTNTTPAWIAKFGSSQVPAFEGTDGTTLIESGAIAYYGKCFLCPPLEHHNIKSQGRFTSAIEEFKSKLGWIIGIQPSYPNYINSAAGSPATN</sequence>
<dbReference type="PANTHER" id="PTHR43986">
    <property type="entry name" value="ELONGATION FACTOR 1-GAMMA"/>
    <property type="match status" value="1"/>
</dbReference>
<evidence type="ECO:0000313" key="2">
    <source>
        <dbReference type="EMBL" id="KAF9323339.1"/>
    </source>
</evidence>
<dbReference type="InterPro" id="IPR050802">
    <property type="entry name" value="EF-GSTs"/>
</dbReference>